<evidence type="ECO:0000256" key="1">
    <source>
        <dbReference type="SAM" id="MobiDB-lite"/>
    </source>
</evidence>
<keyword evidence="2" id="KW-0812">Transmembrane</keyword>
<dbReference type="STRING" id="86259.A0A4Z1PGL1"/>
<organism evidence="3 4">
    <name type="scientific">Venturia nashicola</name>
    <dbReference type="NCBI Taxonomy" id="86259"/>
    <lineage>
        <taxon>Eukaryota</taxon>
        <taxon>Fungi</taxon>
        <taxon>Dikarya</taxon>
        <taxon>Ascomycota</taxon>
        <taxon>Pezizomycotina</taxon>
        <taxon>Dothideomycetes</taxon>
        <taxon>Pleosporomycetidae</taxon>
        <taxon>Venturiales</taxon>
        <taxon>Venturiaceae</taxon>
        <taxon>Venturia</taxon>
    </lineage>
</organism>
<feature type="transmembrane region" description="Helical" evidence="2">
    <location>
        <begin position="171"/>
        <end position="191"/>
    </location>
</feature>
<name>A0A4Z1PGL1_9PEZI</name>
<dbReference type="EMBL" id="SNSC02000005">
    <property type="protein sequence ID" value="TID24426.1"/>
    <property type="molecule type" value="Genomic_DNA"/>
</dbReference>
<keyword evidence="4" id="KW-1185">Reference proteome</keyword>
<keyword evidence="2" id="KW-1133">Transmembrane helix</keyword>
<feature type="transmembrane region" description="Helical" evidence="2">
    <location>
        <begin position="60"/>
        <end position="79"/>
    </location>
</feature>
<evidence type="ECO:0000256" key="2">
    <source>
        <dbReference type="SAM" id="Phobius"/>
    </source>
</evidence>
<comment type="caution">
    <text evidence="3">The sequence shown here is derived from an EMBL/GenBank/DDBJ whole genome shotgun (WGS) entry which is preliminary data.</text>
</comment>
<sequence>MVSTRSHPSQFNSPEPSSPPKSSSNKRTSKESTPSGAMVLTRERARSTSAWSHTPSTFTLVWLLISLPLVIWDTGYVLLRPHSMPGGKWHAPIWTMYELYGTIDHVYGFPAWDSHDGFAGAQGTLNAVETAMYGVYLYLAYSYGVAEVGKRGRGSPGILGRRKIVGREAGIAVLVGFSAAVMTLSKTILYWLNEYYSGFSHIGHNDFQQLLFLWIIPNGLWLIAPSYMIYVYGAEILQGLEQAAGLPPKKSQ</sequence>
<feature type="compositionally biased region" description="Polar residues" evidence="1">
    <location>
        <begin position="1"/>
        <end position="12"/>
    </location>
</feature>
<feature type="transmembrane region" description="Helical" evidence="2">
    <location>
        <begin position="211"/>
        <end position="232"/>
    </location>
</feature>
<dbReference type="PANTHER" id="PTHR37919:SF2">
    <property type="entry name" value="EXPERA DOMAIN-CONTAINING PROTEIN"/>
    <property type="match status" value="1"/>
</dbReference>
<accession>A0A4Z1PGL1</accession>
<gene>
    <name evidence="3" type="ORF">E6O75_ATG02791</name>
</gene>
<feature type="region of interest" description="Disordered" evidence="1">
    <location>
        <begin position="1"/>
        <end position="39"/>
    </location>
</feature>
<protein>
    <recommendedName>
        <fullName evidence="5">C6 transcription factor</fullName>
    </recommendedName>
</protein>
<evidence type="ECO:0008006" key="5">
    <source>
        <dbReference type="Google" id="ProtNLM"/>
    </source>
</evidence>
<reference evidence="3 4" key="1">
    <citation type="submission" date="2019-04" db="EMBL/GenBank/DDBJ databases">
        <title>High contiguity whole genome sequence and gene annotation resource for two Venturia nashicola isolates.</title>
        <authorList>
            <person name="Prokchorchik M."/>
            <person name="Won K."/>
            <person name="Lee Y."/>
            <person name="Choi E.D."/>
            <person name="Segonzac C."/>
            <person name="Sohn K.H."/>
        </authorList>
    </citation>
    <scope>NUCLEOTIDE SEQUENCE [LARGE SCALE GENOMIC DNA]</scope>
    <source>
        <strain evidence="3 4">PRI2</strain>
    </source>
</reference>
<evidence type="ECO:0000313" key="3">
    <source>
        <dbReference type="EMBL" id="TID24426.1"/>
    </source>
</evidence>
<keyword evidence="2" id="KW-0472">Membrane</keyword>
<dbReference type="Proteomes" id="UP000298493">
    <property type="component" value="Unassembled WGS sequence"/>
</dbReference>
<evidence type="ECO:0000313" key="4">
    <source>
        <dbReference type="Proteomes" id="UP000298493"/>
    </source>
</evidence>
<dbReference type="PANTHER" id="PTHR37919">
    <property type="entry name" value="PROTEIN CBG05606"/>
    <property type="match status" value="1"/>
</dbReference>
<proteinExistence type="predicted"/>
<dbReference type="AlphaFoldDB" id="A0A4Z1PGL1"/>